<name>A0A177L7C3_9BACI</name>
<evidence type="ECO:0000256" key="1">
    <source>
        <dbReference type="SAM" id="SignalP"/>
    </source>
</evidence>
<feature type="signal peptide" evidence="1">
    <location>
        <begin position="1"/>
        <end position="24"/>
    </location>
</feature>
<protein>
    <recommendedName>
        <fullName evidence="4">Lipoprotein</fullName>
    </recommendedName>
</protein>
<dbReference type="STRING" id="29332.AWH48_17405"/>
<dbReference type="PROSITE" id="PS51257">
    <property type="entry name" value="PROKAR_LIPOPROTEIN"/>
    <property type="match status" value="1"/>
</dbReference>
<dbReference type="RefSeq" id="WP_063966006.1">
    <property type="nucleotide sequence ID" value="NZ_JBCNAN010000011.1"/>
</dbReference>
<comment type="caution">
    <text evidence="2">The sequence shown here is derived from an EMBL/GenBank/DDBJ whole genome shotgun (WGS) entry which is preliminary data.</text>
</comment>
<sequence>MKKWAQFLAAGVLTMGLSACGQTAEPTPETSKDATSDMTLAEVYDKSMAVSNETKSLSAKIDMTQNMEQPSQDLSMETISVMDMDIITDPLALHQTGTTTMKVDGSEEAESMKTEMYMTEAGFFMNDETTGQWVKMPSEMYDQITKMSKQQSDPSQQLKQLEAFKDDFTFEQTDSEYVLKLAAAGEKFNALIEEQMSQFMPTLEGEEGQAMMDQMLAGMNIEKVDYTIYIDKETFETTAVDMIMDMTMEMDGESMKMNQVMNANYSNYNGVEAIIVPKDVVNNAQELQL</sequence>
<proteinExistence type="predicted"/>
<dbReference type="Pfam" id="PF20316">
    <property type="entry name" value="DUF6612"/>
    <property type="match status" value="1"/>
</dbReference>
<accession>A0A177L7C3</accession>
<evidence type="ECO:0000313" key="3">
    <source>
        <dbReference type="Proteomes" id="UP000076935"/>
    </source>
</evidence>
<gene>
    <name evidence="2" type="ORF">AWH49_15825</name>
</gene>
<reference evidence="2 3" key="1">
    <citation type="submission" date="2016-01" db="EMBL/GenBank/DDBJ databases">
        <title>Investigation of taxonomic status of Bacillus aminovorans.</title>
        <authorList>
            <person name="Verma A."/>
            <person name="Pal Y."/>
            <person name="Krishnamurthi S."/>
        </authorList>
    </citation>
    <scope>NUCLEOTIDE SEQUENCE [LARGE SCALE GENOMIC DNA]</scope>
    <source>
        <strain evidence="2 3">DSM 1314</strain>
    </source>
</reference>
<evidence type="ECO:0008006" key="4">
    <source>
        <dbReference type="Google" id="ProtNLM"/>
    </source>
</evidence>
<dbReference type="InterPro" id="IPR046720">
    <property type="entry name" value="DUF6612"/>
</dbReference>
<dbReference type="EMBL" id="LQWY01000036">
    <property type="protein sequence ID" value="OAH60601.1"/>
    <property type="molecule type" value="Genomic_DNA"/>
</dbReference>
<keyword evidence="1" id="KW-0732">Signal</keyword>
<dbReference type="AlphaFoldDB" id="A0A177L7C3"/>
<feature type="chain" id="PRO_5039079073" description="Lipoprotein" evidence="1">
    <location>
        <begin position="25"/>
        <end position="289"/>
    </location>
</feature>
<evidence type="ECO:0000313" key="2">
    <source>
        <dbReference type="EMBL" id="OAH60601.1"/>
    </source>
</evidence>
<organism evidence="2 3">
    <name type="scientific">Domibacillus aminovorans</name>
    <dbReference type="NCBI Taxonomy" id="29332"/>
    <lineage>
        <taxon>Bacteria</taxon>
        <taxon>Bacillati</taxon>
        <taxon>Bacillota</taxon>
        <taxon>Bacilli</taxon>
        <taxon>Bacillales</taxon>
        <taxon>Bacillaceae</taxon>
        <taxon>Domibacillus</taxon>
    </lineage>
</organism>
<dbReference type="Proteomes" id="UP000076935">
    <property type="component" value="Unassembled WGS sequence"/>
</dbReference>
<keyword evidence="3" id="KW-1185">Reference proteome</keyword>